<reference evidence="2" key="1">
    <citation type="submission" date="2014-08" db="EMBL/GenBank/DDBJ databases">
        <authorList>
            <person name="Edwards T."/>
        </authorList>
    </citation>
    <scope>NUCLEOTIDE SEQUENCE [LARGE SCALE GENOMIC DNA]</scope>
</reference>
<dbReference type="AlphaFoldDB" id="A0A0K2VTI8"/>
<protein>
    <recommendedName>
        <fullName evidence="3">Transposase</fullName>
    </recommendedName>
</protein>
<evidence type="ECO:0008006" key="3">
    <source>
        <dbReference type="Google" id="ProtNLM"/>
    </source>
</evidence>
<accession>A0A0K2VTI8</accession>
<evidence type="ECO:0000313" key="1">
    <source>
        <dbReference type="EMBL" id="CDX53612.1"/>
    </source>
</evidence>
<organism evidence="1 2">
    <name type="scientific">Mesorhizobium plurifarium</name>
    <dbReference type="NCBI Taxonomy" id="69974"/>
    <lineage>
        <taxon>Bacteria</taxon>
        <taxon>Pseudomonadati</taxon>
        <taxon>Pseudomonadota</taxon>
        <taxon>Alphaproteobacteria</taxon>
        <taxon>Hyphomicrobiales</taxon>
        <taxon>Phyllobacteriaceae</taxon>
        <taxon>Mesorhizobium</taxon>
    </lineage>
</organism>
<gene>
    <name evidence="1" type="ORF">MPL1032_180067</name>
</gene>
<dbReference type="Proteomes" id="UP000182888">
    <property type="component" value="Unassembled WGS sequence"/>
</dbReference>
<dbReference type="EMBL" id="CCND01000010">
    <property type="protein sequence ID" value="CDX53612.1"/>
    <property type="molecule type" value="Genomic_DNA"/>
</dbReference>
<name>A0A0K2VTI8_MESPL</name>
<proteinExistence type="predicted"/>
<sequence length="152" mass="17189">MQLPGDRRKEFFVSIDTAHIRSAEPHSARNFDLVVARCGRGGRSEPGSRYFVTGSTDQHAIRDRTLHALEEVGYRGFGDVTVISDGAEILKQLPRGMPKPTTHIIDWFHVAMKMQPMQQIADHMVRSLSRSVEALLSTDRDVRGVQWPLWHG</sequence>
<evidence type="ECO:0000313" key="2">
    <source>
        <dbReference type="Proteomes" id="UP000182888"/>
    </source>
</evidence>